<dbReference type="SMART" id="SM00054">
    <property type="entry name" value="EFh"/>
    <property type="match status" value="1"/>
</dbReference>
<keyword evidence="4" id="KW-1185">Reference proteome</keyword>
<evidence type="ECO:0000259" key="2">
    <source>
        <dbReference type="PROSITE" id="PS50222"/>
    </source>
</evidence>
<gene>
    <name evidence="3" type="ORF">V6N11_037168</name>
</gene>
<organism evidence="3 4">
    <name type="scientific">Hibiscus sabdariffa</name>
    <name type="common">roselle</name>
    <dbReference type="NCBI Taxonomy" id="183260"/>
    <lineage>
        <taxon>Eukaryota</taxon>
        <taxon>Viridiplantae</taxon>
        <taxon>Streptophyta</taxon>
        <taxon>Embryophyta</taxon>
        <taxon>Tracheophyta</taxon>
        <taxon>Spermatophyta</taxon>
        <taxon>Magnoliopsida</taxon>
        <taxon>eudicotyledons</taxon>
        <taxon>Gunneridae</taxon>
        <taxon>Pentapetalae</taxon>
        <taxon>rosids</taxon>
        <taxon>malvids</taxon>
        <taxon>Malvales</taxon>
        <taxon>Malvaceae</taxon>
        <taxon>Malvoideae</taxon>
        <taxon>Hibiscus</taxon>
    </lineage>
</organism>
<dbReference type="InterPro" id="IPR011992">
    <property type="entry name" value="EF-hand-dom_pair"/>
</dbReference>
<protein>
    <recommendedName>
        <fullName evidence="2">EF-hand domain-containing protein</fullName>
    </recommendedName>
</protein>
<name>A0ABR2P0J0_9ROSI</name>
<evidence type="ECO:0000313" key="4">
    <source>
        <dbReference type="Proteomes" id="UP001396334"/>
    </source>
</evidence>
<evidence type="ECO:0000256" key="1">
    <source>
        <dbReference type="ARBA" id="ARBA00022837"/>
    </source>
</evidence>
<dbReference type="PROSITE" id="PS00018">
    <property type="entry name" value="EF_HAND_1"/>
    <property type="match status" value="1"/>
</dbReference>
<dbReference type="SUPFAM" id="SSF47473">
    <property type="entry name" value="EF-hand"/>
    <property type="match status" value="1"/>
</dbReference>
<dbReference type="Pfam" id="PF13833">
    <property type="entry name" value="EF-hand_8"/>
    <property type="match status" value="1"/>
</dbReference>
<dbReference type="Proteomes" id="UP001396334">
    <property type="component" value="Unassembled WGS sequence"/>
</dbReference>
<dbReference type="InterPro" id="IPR002048">
    <property type="entry name" value="EF_hand_dom"/>
</dbReference>
<keyword evidence="1" id="KW-0106">Calcium</keyword>
<dbReference type="EMBL" id="JBBPBN010000086">
    <property type="protein sequence ID" value="KAK8981985.1"/>
    <property type="molecule type" value="Genomic_DNA"/>
</dbReference>
<accession>A0ABR2P0J0</accession>
<reference evidence="3 4" key="1">
    <citation type="journal article" date="2024" name="G3 (Bethesda)">
        <title>Genome assembly of Hibiscus sabdariffa L. provides insights into metabolisms of medicinal natural products.</title>
        <authorList>
            <person name="Kim T."/>
        </authorList>
    </citation>
    <scope>NUCLEOTIDE SEQUENCE [LARGE SCALE GENOMIC DNA]</scope>
    <source>
        <strain evidence="3">TK-2024</strain>
        <tissue evidence="3">Old leaves</tissue>
    </source>
</reference>
<dbReference type="PROSITE" id="PS50222">
    <property type="entry name" value="EF_HAND_2"/>
    <property type="match status" value="1"/>
</dbReference>
<dbReference type="InterPro" id="IPR018247">
    <property type="entry name" value="EF_Hand_1_Ca_BS"/>
</dbReference>
<dbReference type="Gene3D" id="1.10.238.10">
    <property type="entry name" value="EF-hand"/>
    <property type="match status" value="1"/>
</dbReference>
<proteinExistence type="predicted"/>
<feature type="domain" description="EF-hand" evidence="2">
    <location>
        <begin position="16"/>
        <end position="51"/>
    </location>
</feature>
<evidence type="ECO:0000313" key="3">
    <source>
        <dbReference type="EMBL" id="KAK8981985.1"/>
    </source>
</evidence>
<comment type="caution">
    <text evidence="3">The sequence shown here is derived from an EMBL/GenBank/DDBJ whole genome shotgun (WGS) entry which is preliminary data.</text>
</comment>
<sequence length="76" mass="8888">MKEELADILRQAIPDLNEDEVHGLFDLFDTDKDGRISRDDFLCCLRKNPLLIALFSPRLLEKDFPIARDRMVEEIV</sequence>